<keyword evidence="4" id="KW-1185">Reference proteome</keyword>
<dbReference type="CDD" id="cd00198">
    <property type="entry name" value="vWFA"/>
    <property type="match status" value="1"/>
</dbReference>
<dbReference type="InterPro" id="IPR001245">
    <property type="entry name" value="Ser-Thr/Tyr_kinase_cat_dom"/>
</dbReference>
<dbReference type="InterPro" id="IPR008271">
    <property type="entry name" value="Ser/Thr_kinase_AS"/>
</dbReference>
<evidence type="ECO:0000313" key="4">
    <source>
        <dbReference type="Proteomes" id="UP000439903"/>
    </source>
</evidence>
<reference evidence="3 4" key="1">
    <citation type="journal article" date="2019" name="Environ. Microbiol.">
        <title>At the nexus of three kingdoms: the genome of the mycorrhizal fungus Gigaspora margarita provides insights into plant, endobacterial and fungal interactions.</title>
        <authorList>
            <person name="Venice F."/>
            <person name="Ghignone S."/>
            <person name="Salvioli di Fossalunga A."/>
            <person name="Amselem J."/>
            <person name="Novero M."/>
            <person name="Xianan X."/>
            <person name="Sedzielewska Toro K."/>
            <person name="Morin E."/>
            <person name="Lipzen A."/>
            <person name="Grigoriev I.V."/>
            <person name="Henrissat B."/>
            <person name="Martin F.M."/>
            <person name="Bonfante P."/>
        </authorList>
    </citation>
    <scope>NUCLEOTIDE SEQUENCE [LARGE SCALE GENOMIC DNA]</scope>
    <source>
        <strain evidence="3 4">BEG34</strain>
    </source>
</reference>
<dbReference type="Gene3D" id="1.10.510.10">
    <property type="entry name" value="Transferase(Phosphotransferase) domain 1"/>
    <property type="match status" value="1"/>
</dbReference>
<accession>A0A8H4EKZ7</accession>
<name>A0A8H4EKZ7_GIGMA</name>
<dbReference type="EMBL" id="WTPW01000473">
    <property type="protein sequence ID" value="KAF0507906.1"/>
    <property type="molecule type" value="Genomic_DNA"/>
</dbReference>
<dbReference type="Pfam" id="PF00092">
    <property type="entry name" value="VWA"/>
    <property type="match status" value="1"/>
</dbReference>
<gene>
    <name evidence="3" type="ORF">F8M41_018883</name>
</gene>
<dbReference type="InterPro" id="IPR036465">
    <property type="entry name" value="vWFA_dom_sf"/>
</dbReference>
<dbReference type="InterPro" id="IPR002035">
    <property type="entry name" value="VWF_A"/>
</dbReference>
<dbReference type="SMART" id="SM00327">
    <property type="entry name" value="VWA"/>
    <property type="match status" value="1"/>
</dbReference>
<evidence type="ECO:0000313" key="3">
    <source>
        <dbReference type="EMBL" id="KAF0507906.1"/>
    </source>
</evidence>
<sequence>MRLEFVNAVKNESVLYFSVPELINKWFGEEQHALSLFICLDTSGSMTNAIEQAKDAILQIIERLLNENVLSENDITCFFYESTCKELRFSDLPEMSLANGEIKKRFDNVKSGGGTSFVNVFNSIVNNLNRINNDLAIIFFTDGNDNSLNERNKNHLKEALSKVPYGTEVHSIGFTKDHDARLLSWLTKCGSKAGNFLYVKTSDEIQNMLDTTLPLLKLRKRTLHAKIGDQKSLPVYLDDNGIGILNFVGEIENQRVVISKSPKSQTEHEFKSLHKMPVGDPIGIQLIIQFVQEKIIELMNEILRYENNQRHAKCQQFLADVDLLSQQLDSISNHRYDVEDTKFLINMFKNILTREKFTNDEIAEFNNFAYRKVASRRLGRRDGKSIVIPHKNGTWNGQEIYQGSYSKIELGIYKKYSEFTKEFQVAVKHFDSKINVNKMIRELRKHRNLWNANIKNVITFYGVVRKPNDKICLVMEYMENGNLHDYLSKNQLDWNFKAQWVIDISRGLLACHEYGIAHLDMKAKNIFVDYNLTLKIADFGFSYMRPGSNIEYENGSLQWASPEYISDESNMKEYYKDQPYFSDIYSYGLVAWEILTNGKEPYDDMSSDEIKKAKLSKNIGDLVDELKENDAPGVLRKIVEKCCNYNPPDRIALEEVELLLSDFK</sequence>
<dbReference type="AlphaFoldDB" id="A0A8H4EKZ7"/>
<evidence type="ECO:0000259" key="2">
    <source>
        <dbReference type="PROSITE" id="PS50234"/>
    </source>
</evidence>
<dbReference type="PROSITE" id="PS50011">
    <property type="entry name" value="PROTEIN_KINASE_DOM"/>
    <property type="match status" value="1"/>
</dbReference>
<feature type="domain" description="Protein kinase" evidence="1">
    <location>
        <begin position="394"/>
        <end position="660"/>
    </location>
</feature>
<dbReference type="PANTHER" id="PTHR44329">
    <property type="entry name" value="SERINE/THREONINE-PROTEIN KINASE TNNI3K-RELATED"/>
    <property type="match status" value="1"/>
</dbReference>
<protein>
    <submittedName>
        <fullName evidence="3">Actin-binding protein ipp-like</fullName>
    </submittedName>
</protein>
<dbReference type="Pfam" id="PF07714">
    <property type="entry name" value="PK_Tyr_Ser-Thr"/>
    <property type="match status" value="1"/>
</dbReference>
<dbReference type="Proteomes" id="UP000439903">
    <property type="component" value="Unassembled WGS sequence"/>
</dbReference>
<dbReference type="PROSITE" id="PS00108">
    <property type="entry name" value="PROTEIN_KINASE_ST"/>
    <property type="match status" value="1"/>
</dbReference>
<dbReference type="GO" id="GO:0005524">
    <property type="term" value="F:ATP binding"/>
    <property type="evidence" value="ECO:0007669"/>
    <property type="project" value="InterPro"/>
</dbReference>
<organism evidence="3 4">
    <name type="scientific">Gigaspora margarita</name>
    <dbReference type="NCBI Taxonomy" id="4874"/>
    <lineage>
        <taxon>Eukaryota</taxon>
        <taxon>Fungi</taxon>
        <taxon>Fungi incertae sedis</taxon>
        <taxon>Mucoromycota</taxon>
        <taxon>Glomeromycotina</taxon>
        <taxon>Glomeromycetes</taxon>
        <taxon>Diversisporales</taxon>
        <taxon>Gigasporaceae</taxon>
        <taxon>Gigaspora</taxon>
    </lineage>
</organism>
<dbReference type="InterPro" id="IPR000719">
    <property type="entry name" value="Prot_kinase_dom"/>
</dbReference>
<dbReference type="PRINTS" id="PR00109">
    <property type="entry name" value="TYRKINASE"/>
</dbReference>
<dbReference type="SUPFAM" id="SSF56112">
    <property type="entry name" value="Protein kinase-like (PK-like)"/>
    <property type="match status" value="1"/>
</dbReference>
<dbReference type="Gene3D" id="3.40.50.410">
    <property type="entry name" value="von Willebrand factor, type A domain"/>
    <property type="match status" value="1"/>
</dbReference>
<dbReference type="OrthoDB" id="2385419at2759"/>
<proteinExistence type="predicted"/>
<dbReference type="SMART" id="SM00220">
    <property type="entry name" value="S_TKc"/>
    <property type="match status" value="1"/>
</dbReference>
<dbReference type="InterPro" id="IPR011009">
    <property type="entry name" value="Kinase-like_dom_sf"/>
</dbReference>
<dbReference type="GO" id="GO:0004674">
    <property type="term" value="F:protein serine/threonine kinase activity"/>
    <property type="evidence" value="ECO:0007669"/>
    <property type="project" value="TreeGrafter"/>
</dbReference>
<dbReference type="PROSITE" id="PS50234">
    <property type="entry name" value="VWFA"/>
    <property type="match status" value="1"/>
</dbReference>
<feature type="domain" description="VWFA" evidence="2">
    <location>
        <begin position="35"/>
        <end position="212"/>
    </location>
</feature>
<dbReference type="InterPro" id="IPR051681">
    <property type="entry name" value="Ser/Thr_Kinases-Pseudokinases"/>
</dbReference>
<evidence type="ECO:0000259" key="1">
    <source>
        <dbReference type="PROSITE" id="PS50011"/>
    </source>
</evidence>
<dbReference type="SUPFAM" id="SSF53300">
    <property type="entry name" value="vWA-like"/>
    <property type="match status" value="1"/>
</dbReference>
<comment type="caution">
    <text evidence="3">The sequence shown here is derived from an EMBL/GenBank/DDBJ whole genome shotgun (WGS) entry which is preliminary data.</text>
</comment>